<evidence type="ECO:0000256" key="2">
    <source>
        <dbReference type="ARBA" id="ARBA00022840"/>
    </source>
</evidence>
<accession>A0ABX8DJF8</accession>
<evidence type="ECO:0000259" key="3">
    <source>
        <dbReference type="Pfam" id="PF06414"/>
    </source>
</evidence>
<sequence>MSDTERAIHDRALEYAKANKKRIAKEIVDVYPSEKSPVSVFMAGSPGAGKTEVSKAFIEAIGDSTLRIDNDELRERFDGYNGLNSPLFQDAATRLLEAIHDRALDKKVSFILDTTLSHFEKARQNIERSINKKRDVLILFVYQRPDVAWQFVKAREKTEDRRVPAEVFIEQFLGSRATVNALKESFGSAIELTVLVKDIKGEIERYFDNVDSIDAHIKDQYNRESLVEIVDNDK</sequence>
<name>A0ABX8DJF8_9GAMM</name>
<keyword evidence="1" id="KW-0547">Nucleotide-binding</keyword>
<gene>
    <name evidence="4" type="ORF">KHX94_18510</name>
</gene>
<evidence type="ECO:0000313" key="4">
    <source>
        <dbReference type="EMBL" id="QVK24938.1"/>
    </source>
</evidence>
<protein>
    <submittedName>
        <fullName evidence="4">Zeta toxin family protein</fullName>
    </submittedName>
</protein>
<dbReference type="InterPro" id="IPR010488">
    <property type="entry name" value="Zeta_toxin_domain"/>
</dbReference>
<evidence type="ECO:0000313" key="5">
    <source>
        <dbReference type="Proteomes" id="UP000676428"/>
    </source>
</evidence>
<dbReference type="InterPro" id="IPR027417">
    <property type="entry name" value="P-loop_NTPase"/>
</dbReference>
<reference evidence="4 5" key="1">
    <citation type="journal article" date="2012" name="Int. J. Syst. Evol. Microbiol.">
        <title>Shewanella dokdonensis sp. nov., isolated from seawater.</title>
        <authorList>
            <person name="Sung H.R."/>
            <person name="Yoon J.H."/>
            <person name="Ghim S.Y."/>
        </authorList>
    </citation>
    <scope>NUCLEOTIDE SEQUENCE [LARGE SCALE GENOMIC DNA]</scope>
    <source>
        <strain evidence="4 5">DSM 23626</strain>
    </source>
</reference>
<dbReference type="Proteomes" id="UP000676428">
    <property type="component" value="Chromosome"/>
</dbReference>
<feature type="domain" description="Zeta toxin" evidence="3">
    <location>
        <begin position="29"/>
        <end position="207"/>
    </location>
</feature>
<keyword evidence="2" id="KW-0067">ATP-binding</keyword>
<dbReference type="Gene3D" id="3.40.50.300">
    <property type="entry name" value="P-loop containing nucleotide triphosphate hydrolases"/>
    <property type="match status" value="1"/>
</dbReference>
<dbReference type="Pfam" id="PF06414">
    <property type="entry name" value="Zeta_toxin"/>
    <property type="match status" value="1"/>
</dbReference>
<organism evidence="4 5">
    <name type="scientific">Shewanella dokdonensis</name>
    <dbReference type="NCBI Taxonomy" id="712036"/>
    <lineage>
        <taxon>Bacteria</taxon>
        <taxon>Pseudomonadati</taxon>
        <taxon>Pseudomonadota</taxon>
        <taxon>Gammaproteobacteria</taxon>
        <taxon>Alteromonadales</taxon>
        <taxon>Shewanellaceae</taxon>
        <taxon>Shewanella</taxon>
    </lineage>
</organism>
<dbReference type="EMBL" id="CP074572">
    <property type="protein sequence ID" value="QVK24938.1"/>
    <property type="molecule type" value="Genomic_DNA"/>
</dbReference>
<evidence type="ECO:0000256" key="1">
    <source>
        <dbReference type="ARBA" id="ARBA00022741"/>
    </source>
</evidence>
<dbReference type="SUPFAM" id="SSF52540">
    <property type="entry name" value="P-loop containing nucleoside triphosphate hydrolases"/>
    <property type="match status" value="1"/>
</dbReference>
<keyword evidence="5" id="KW-1185">Reference proteome</keyword>
<dbReference type="RefSeq" id="WP_213683516.1">
    <property type="nucleotide sequence ID" value="NZ_CP074572.1"/>
</dbReference>
<proteinExistence type="predicted"/>